<comment type="caution">
    <text evidence="4">The sequence shown here is derived from an EMBL/GenBank/DDBJ whole genome shotgun (WGS) entry which is preliminary data.</text>
</comment>
<dbReference type="RefSeq" id="WP_182838632.1">
    <property type="nucleotide sequence ID" value="NZ_BAAABQ010000023.1"/>
</dbReference>
<keyword evidence="1 4" id="KW-0489">Methyltransferase</keyword>
<evidence type="ECO:0000256" key="2">
    <source>
        <dbReference type="ARBA" id="ARBA00022679"/>
    </source>
</evidence>
<organism evidence="4 5">
    <name type="scientific">Kutzneria viridogrisea</name>
    <dbReference type="NCBI Taxonomy" id="47990"/>
    <lineage>
        <taxon>Bacteria</taxon>
        <taxon>Bacillati</taxon>
        <taxon>Actinomycetota</taxon>
        <taxon>Actinomycetes</taxon>
        <taxon>Pseudonocardiales</taxon>
        <taxon>Pseudonocardiaceae</taxon>
        <taxon>Kutzneria</taxon>
    </lineage>
</organism>
<gene>
    <name evidence="4" type="ORF">BC739_005127</name>
</gene>
<dbReference type="SUPFAM" id="SSF53335">
    <property type="entry name" value="S-adenosyl-L-methionine-dependent methyltransferases"/>
    <property type="match status" value="1"/>
</dbReference>
<name>A0ABR6BLY0_9PSEU</name>
<evidence type="ECO:0000313" key="4">
    <source>
        <dbReference type="EMBL" id="MBA8927910.1"/>
    </source>
</evidence>
<keyword evidence="5" id="KW-1185">Reference proteome</keyword>
<dbReference type="InterPro" id="IPR041698">
    <property type="entry name" value="Methyltransf_25"/>
</dbReference>
<dbReference type="PANTHER" id="PTHR43861:SF1">
    <property type="entry name" value="TRANS-ACONITATE 2-METHYLTRANSFERASE"/>
    <property type="match status" value="1"/>
</dbReference>
<keyword evidence="2" id="KW-0808">Transferase</keyword>
<sequence length="254" mass="27722">MTSTQSISPELAAHWLARWDTQQELYIADREERFTVIGDVVAHVVADRPAPRVLDLGCGPASLSTRLARRLPSARFVGVDNDPLLLALARATAPESVRFAETNLADPSWSNSLGLDGELDAAVSTTALHWLAEPDLSRLYRDVANLLRPGGVLVNGDHMAESQPDIARIQQVVKDGRAARRGVQDNEDWAAWWVAAEADEVLAPLVAQRRSRGVRDHGTGVGLQGHVELLRQAGFREVATVWQSGDDHVLVAVR</sequence>
<dbReference type="Proteomes" id="UP000517916">
    <property type="component" value="Unassembled WGS sequence"/>
</dbReference>
<dbReference type="GO" id="GO:0008168">
    <property type="term" value="F:methyltransferase activity"/>
    <property type="evidence" value="ECO:0007669"/>
    <property type="project" value="UniProtKB-KW"/>
</dbReference>
<evidence type="ECO:0000259" key="3">
    <source>
        <dbReference type="Pfam" id="PF13649"/>
    </source>
</evidence>
<accession>A0ABR6BLY0</accession>
<feature type="domain" description="Methyltransferase" evidence="3">
    <location>
        <begin position="53"/>
        <end position="151"/>
    </location>
</feature>
<dbReference type="CDD" id="cd02440">
    <property type="entry name" value="AdoMet_MTases"/>
    <property type="match status" value="1"/>
</dbReference>
<proteinExistence type="predicted"/>
<protein>
    <submittedName>
        <fullName evidence="4">SAM-dependent methyltransferase</fullName>
    </submittedName>
</protein>
<dbReference type="EMBL" id="JACJID010000004">
    <property type="protein sequence ID" value="MBA8927910.1"/>
    <property type="molecule type" value="Genomic_DNA"/>
</dbReference>
<reference evidence="4 5" key="1">
    <citation type="submission" date="2020-08" db="EMBL/GenBank/DDBJ databases">
        <title>Genomic Encyclopedia of Archaeal and Bacterial Type Strains, Phase II (KMG-II): from individual species to whole genera.</title>
        <authorList>
            <person name="Goeker M."/>
        </authorList>
    </citation>
    <scope>NUCLEOTIDE SEQUENCE [LARGE SCALE GENOMIC DNA]</scope>
    <source>
        <strain evidence="4 5">DSM 43850</strain>
    </source>
</reference>
<dbReference type="InterPro" id="IPR029063">
    <property type="entry name" value="SAM-dependent_MTases_sf"/>
</dbReference>
<evidence type="ECO:0000313" key="5">
    <source>
        <dbReference type="Proteomes" id="UP000517916"/>
    </source>
</evidence>
<dbReference type="Pfam" id="PF13649">
    <property type="entry name" value="Methyltransf_25"/>
    <property type="match status" value="1"/>
</dbReference>
<evidence type="ECO:0000256" key="1">
    <source>
        <dbReference type="ARBA" id="ARBA00022603"/>
    </source>
</evidence>
<dbReference type="GO" id="GO:0032259">
    <property type="term" value="P:methylation"/>
    <property type="evidence" value="ECO:0007669"/>
    <property type="project" value="UniProtKB-KW"/>
</dbReference>
<dbReference type="Gene3D" id="3.40.50.150">
    <property type="entry name" value="Vaccinia Virus protein VP39"/>
    <property type="match status" value="1"/>
</dbReference>
<dbReference type="PANTHER" id="PTHR43861">
    <property type="entry name" value="TRANS-ACONITATE 2-METHYLTRANSFERASE-RELATED"/>
    <property type="match status" value="1"/>
</dbReference>